<accession>A0A8T1R6B7</accession>
<protein>
    <submittedName>
        <fullName evidence="1">Uncharacterized protein</fullName>
    </submittedName>
</protein>
<keyword evidence="2" id="KW-1185">Reference proteome</keyword>
<comment type="caution">
    <text evidence="1">The sequence shown here is derived from an EMBL/GenBank/DDBJ whole genome shotgun (WGS) entry which is preliminary data.</text>
</comment>
<dbReference type="Proteomes" id="UP000811609">
    <property type="component" value="Chromosome 3"/>
</dbReference>
<gene>
    <name evidence="1" type="ORF">CIPAW_03G260600</name>
</gene>
<evidence type="ECO:0000313" key="1">
    <source>
        <dbReference type="EMBL" id="KAG6662688.1"/>
    </source>
</evidence>
<evidence type="ECO:0000313" key="2">
    <source>
        <dbReference type="Proteomes" id="UP000811609"/>
    </source>
</evidence>
<sequence>MITMDLCARVGWRGSCGSHHDQQASRMTGDECARVGGRGSYGTLHQRASRMTGWDQLVLVWSRGIRYRSLFEQASGRSSSHVIVIVNHSGAMNTSTGSRSGDKEAQLSRQKWGVICVHDGGHEEYKNDHRDSVYLKHFCKLQVVDSHVEVIYTYVYN</sequence>
<organism evidence="1 2">
    <name type="scientific">Carya illinoinensis</name>
    <name type="common">Pecan</name>
    <dbReference type="NCBI Taxonomy" id="32201"/>
    <lineage>
        <taxon>Eukaryota</taxon>
        <taxon>Viridiplantae</taxon>
        <taxon>Streptophyta</taxon>
        <taxon>Embryophyta</taxon>
        <taxon>Tracheophyta</taxon>
        <taxon>Spermatophyta</taxon>
        <taxon>Magnoliopsida</taxon>
        <taxon>eudicotyledons</taxon>
        <taxon>Gunneridae</taxon>
        <taxon>Pentapetalae</taxon>
        <taxon>rosids</taxon>
        <taxon>fabids</taxon>
        <taxon>Fagales</taxon>
        <taxon>Juglandaceae</taxon>
        <taxon>Carya</taxon>
    </lineage>
</organism>
<proteinExistence type="predicted"/>
<name>A0A8T1R6B7_CARIL</name>
<dbReference type="AlphaFoldDB" id="A0A8T1R6B7"/>
<dbReference type="EMBL" id="CM031811">
    <property type="protein sequence ID" value="KAG6662688.1"/>
    <property type="molecule type" value="Genomic_DNA"/>
</dbReference>
<reference evidence="1" key="1">
    <citation type="submission" date="2020-12" db="EMBL/GenBank/DDBJ databases">
        <title>WGS assembly of Carya illinoinensis cv. Pawnee.</title>
        <authorList>
            <person name="Platts A."/>
            <person name="Shu S."/>
            <person name="Wright S."/>
            <person name="Barry K."/>
            <person name="Edger P."/>
            <person name="Pires J.C."/>
            <person name="Schmutz J."/>
        </authorList>
    </citation>
    <scope>NUCLEOTIDE SEQUENCE</scope>
    <source>
        <tissue evidence="1">Leaf</tissue>
    </source>
</reference>